<evidence type="ECO:0000313" key="4">
    <source>
        <dbReference type="EMBL" id="MFK5735608.1"/>
    </source>
</evidence>
<dbReference type="PROSITE" id="PS50075">
    <property type="entry name" value="CARRIER"/>
    <property type="match status" value="1"/>
</dbReference>
<keyword evidence="5" id="KW-1185">Reference proteome</keyword>
<dbReference type="EMBL" id="JABWRE020000001">
    <property type="protein sequence ID" value="MBV4538927.1"/>
    <property type="molecule type" value="Genomic_DNA"/>
</dbReference>
<evidence type="ECO:0000313" key="3">
    <source>
        <dbReference type="EMBL" id="MBV4538927.1"/>
    </source>
</evidence>
<sequence length="78" mass="8426">MSDETLKQQLAQIIENVIGTAVEHDDLLIESGLVDSMTAVDIVMAVKNEFGCKVPPTEIDEHLESIDALAAFIQASRG</sequence>
<dbReference type="InterPro" id="IPR009081">
    <property type="entry name" value="PP-bd_ACP"/>
</dbReference>
<dbReference type="EMBL" id="JAHWXS010000022">
    <property type="protein sequence ID" value="MFK5735608.1"/>
    <property type="molecule type" value="Genomic_DNA"/>
</dbReference>
<protein>
    <submittedName>
        <fullName evidence="2">Acyl carrier protein</fullName>
    </submittedName>
</protein>
<gene>
    <name evidence="3" type="ORF">HU737_023510</name>
    <name evidence="2" type="ORF">HU737_16270</name>
    <name evidence="4" type="ORF">KW869_18920</name>
</gene>
<dbReference type="Proteomes" id="UP000599879">
    <property type="component" value="Unassembled WGS sequence"/>
</dbReference>
<dbReference type="RefSeq" id="WP_186555800.1">
    <property type="nucleotide sequence ID" value="NZ_JABWRE020000001.1"/>
</dbReference>
<dbReference type="EMBL" id="JABWRE010000012">
    <property type="protein sequence ID" value="MBC3442249.1"/>
    <property type="molecule type" value="Genomic_DNA"/>
</dbReference>
<evidence type="ECO:0000313" key="2">
    <source>
        <dbReference type="EMBL" id="MBC3442249.1"/>
    </source>
</evidence>
<dbReference type="SUPFAM" id="SSF47336">
    <property type="entry name" value="ACP-like"/>
    <property type="match status" value="1"/>
</dbReference>
<reference evidence="4 5" key="1">
    <citation type="journal article" date="2012" name="Plant Soil">
        <title>Screening of plant growth-promoting traits in arsenic-resistant bacteria isolated from the rhizosphere of soybean plants from Argentinean agricultural soil.</title>
        <authorList>
            <person name="Wevar Oller A.L."/>
            <person name="Talano M.A."/>
            <person name="Agostini E."/>
        </authorList>
    </citation>
    <scope>NUCLEOTIDE SEQUENCE [LARGE SCALE GENOMIC DNA]</scope>
    <source>
        <strain evidence="4 5">AW4</strain>
    </source>
</reference>
<organism evidence="2">
    <name type="scientific">Pseudomonas urmiensis</name>
    <dbReference type="NCBI Taxonomy" id="2745493"/>
    <lineage>
        <taxon>Bacteria</taxon>
        <taxon>Pseudomonadati</taxon>
        <taxon>Pseudomonadota</taxon>
        <taxon>Gammaproteobacteria</taxon>
        <taxon>Pseudomonadales</taxon>
        <taxon>Pseudomonadaceae</taxon>
        <taxon>Pseudomonas</taxon>
    </lineage>
</organism>
<dbReference type="Gene3D" id="1.10.1200.10">
    <property type="entry name" value="ACP-like"/>
    <property type="match status" value="1"/>
</dbReference>
<reference evidence="3" key="4">
    <citation type="submission" date="2021-06" db="EMBL/GenBank/DDBJ databases">
        <title>Updating the genus Pseudomonas: Description of 43 new species and partition of the Pseudomonas putida group.</title>
        <authorList>
            <person name="Girard L."/>
            <person name="Lood C."/>
            <person name="Vandamme P."/>
            <person name="Rokni-Zadeh H."/>
            <person name="Van Noort V."/>
            <person name="Hofte M."/>
            <person name="Lavigne R."/>
            <person name="De Mot R."/>
        </authorList>
    </citation>
    <scope>NUCLEOTIDE SEQUENCE</scope>
    <source>
        <strain evidence="3">SWRI10</strain>
    </source>
</reference>
<dbReference type="InterPro" id="IPR036736">
    <property type="entry name" value="ACP-like_sf"/>
</dbReference>
<evidence type="ECO:0000313" key="5">
    <source>
        <dbReference type="Proteomes" id="UP001621534"/>
    </source>
</evidence>
<reference evidence="4" key="5">
    <citation type="submission" date="2021-07" db="EMBL/GenBank/DDBJ databases">
        <authorList>
            <person name="Wevar Oller A.L."/>
            <person name="Talano M.A."/>
            <person name="Torres Tejerizo G.A."/>
            <person name="Agostini E."/>
        </authorList>
    </citation>
    <scope>NUCLEOTIDE SEQUENCE</scope>
    <source>
        <strain evidence="4">AW4</strain>
    </source>
</reference>
<reference evidence="2" key="2">
    <citation type="journal article" date="2020" name="Microorganisms">
        <title>Reliable Identification of Environmental Pseudomonas Isolates Using the rpoD Gene.</title>
        <authorList>
            <consortium name="The Broad Institute Genome Sequencing Platform"/>
            <person name="Girard L."/>
            <person name="Lood C."/>
            <person name="Rokni-Zadeh H."/>
            <person name="van Noort V."/>
            <person name="Lavigne R."/>
            <person name="De Mot R."/>
        </authorList>
    </citation>
    <scope>NUCLEOTIDE SEQUENCE</scope>
    <source>
        <strain evidence="2">SWRI10</strain>
    </source>
</reference>
<accession>A0A923FZX7</accession>
<proteinExistence type="predicted"/>
<name>A0A923FZX7_9PSED</name>
<dbReference type="Pfam" id="PF00550">
    <property type="entry name" value="PP-binding"/>
    <property type="match status" value="1"/>
</dbReference>
<reference evidence="2" key="3">
    <citation type="submission" date="2020-07" db="EMBL/GenBank/DDBJ databases">
        <authorList>
            <person name="Lood C."/>
            <person name="Girard L."/>
        </authorList>
    </citation>
    <scope>NUCLEOTIDE SEQUENCE</scope>
    <source>
        <strain evidence="2">SWRI10</strain>
    </source>
</reference>
<evidence type="ECO:0000259" key="1">
    <source>
        <dbReference type="PROSITE" id="PS50075"/>
    </source>
</evidence>
<dbReference type="Proteomes" id="UP001621534">
    <property type="component" value="Unassembled WGS sequence"/>
</dbReference>
<dbReference type="AlphaFoldDB" id="A0A923FZX7"/>
<feature type="domain" description="Carrier" evidence="1">
    <location>
        <begin position="1"/>
        <end position="77"/>
    </location>
</feature>
<comment type="caution">
    <text evidence="2">The sequence shown here is derived from an EMBL/GenBank/DDBJ whole genome shotgun (WGS) entry which is preliminary data.</text>
</comment>